<dbReference type="SUPFAM" id="SSF53756">
    <property type="entry name" value="UDP-Glycosyltransferase/glycogen phosphorylase"/>
    <property type="match status" value="1"/>
</dbReference>
<name>A0ABS9ZSM0_9SPHI</name>
<dbReference type="Gene3D" id="3.40.50.2000">
    <property type="entry name" value="Glycogen Phosphorylase B"/>
    <property type="match status" value="2"/>
</dbReference>
<keyword evidence="4" id="KW-1185">Reference proteome</keyword>
<dbReference type="PANTHER" id="PTHR12526">
    <property type="entry name" value="GLYCOSYLTRANSFERASE"/>
    <property type="match status" value="1"/>
</dbReference>
<dbReference type="Proteomes" id="UP001165460">
    <property type="component" value="Unassembled WGS sequence"/>
</dbReference>
<keyword evidence="3" id="KW-0808">Transferase</keyword>
<dbReference type="InterPro" id="IPR001296">
    <property type="entry name" value="Glyco_trans_1"/>
</dbReference>
<feature type="domain" description="Glycosyl transferase family 1" evidence="1">
    <location>
        <begin position="183"/>
        <end position="348"/>
    </location>
</feature>
<dbReference type="InterPro" id="IPR028098">
    <property type="entry name" value="Glyco_trans_4-like_N"/>
</dbReference>
<comment type="caution">
    <text evidence="3">The sequence shown here is derived from an EMBL/GenBank/DDBJ whole genome shotgun (WGS) entry which is preliminary data.</text>
</comment>
<organism evidence="3 4">
    <name type="scientific">Pedobacter montanisoli</name>
    <dbReference type="NCBI Taxonomy" id="2923277"/>
    <lineage>
        <taxon>Bacteria</taxon>
        <taxon>Pseudomonadati</taxon>
        <taxon>Bacteroidota</taxon>
        <taxon>Sphingobacteriia</taxon>
        <taxon>Sphingobacteriales</taxon>
        <taxon>Sphingobacteriaceae</taxon>
        <taxon>Pedobacter</taxon>
    </lineage>
</organism>
<sequence>MKILQIRGAFEDNGPGSQTLTISEELRKRGHDVVLCCSGGMLVPKIKSKGFQVSIIPELAINKRNLFSVIKAIKALRSFLKENEIEIVHAHNAATLYLAYVASRFLSVKKKIKFFHSCRGVELRENYQWRNWIYKGYPAHLFAVCEFTQNILMSFGVKKEQITITYNGVDLERFDISKIDDRRKAIREELNIPEDAFVVGIIGRMGVKGHDILIKAFNLLYKKYDNLYTVLVGEGETFESNNKLAKDFGITDRTIFTGFRTDAEMLNAGFDIFALLSTEGEMFPNAILESMAYGHPFIASRLSGIPEMAKNNEGFLVTIGNEQEVAERIEELIKDTDLRYEMGKHARESVINVFNIVKVVDKIENAYQ</sequence>
<evidence type="ECO:0000313" key="4">
    <source>
        <dbReference type="Proteomes" id="UP001165460"/>
    </source>
</evidence>
<proteinExistence type="predicted"/>
<dbReference type="RefSeq" id="WP_243358415.1">
    <property type="nucleotide sequence ID" value="NZ_JALGBH010000001.1"/>
</dbReference>
<dbReference type="GO" id="GO:0016757">
    <property type="term" value="F:glycosyltransferase activity"/>
    <property type="evidence" value="ECO:0007669"/>
    <property type="project" value="UniProtKB-KW"/>
</dbReference>
<dbReference type="Pfam" id="PF00534">
    <property type="entry name" value="Glycos_transf_1"/>
    <property type="match status" value="1"/>
</dbReference>
<reference evidence="3" key="1">
    <citation type="submission" date="2022-03" db="EMBL/GenBank/DDBJ databases">
        <authorList>
            <person name="Woo C.Y."/>
        </authorList>
    </citation>
    <scope>NUCLEOTIDE SEQUENCE</scope>
    <source>
        <strain evidence="3">CYS-01</strain>
    </source>
</reference>
<keyword evidence="3" id="KW-0328">Glycosyltransferase</keyword>
<protein>
    <submittedName>
        <fullName evidence="3">Glycosyltransferase</fullName>
        <ecNumber evidence="3">2.4.-.-</ecNumber>
    </submittedName>
</protein>
<dbReference type="EC" id="2.4.-.-" evidence="3"/>
<dbReference type="Pfam" id="PF13439">
    <property type="entry name" value="Glyco_transf_4"/>
    <property type="match status" value="1"/>
</dbReference>
<dbReference type="EMBL" id="JALGBH010000001">
    <property type="protein sequence ID" value="MCJ0741498.1"/>
    <property type="molecule type" value="Genomic_DNA"/>
</dbReference>
<accession>A0ABS9ZSM0</accession>
<evidence type="ECO:0000313" key="3">
    <source>
        <dbReference type="EMBL" id="MCJ0741498.1"/>
    </source>
</evidence>
<evidence type="ECO:0000259" key="1">
    <source>
        <dbReference type="Pfam" id="PF00534"/>
    </source>
</evidence>
<evidence type="ECO:0000259" key="2">
    <source>
        <dbReference type="Pfam" id="PF13439"/>
    </source>
</evidence>
<gene>
    <name evidence="3" type="ORF">MMF97_02165</name>
</gene>
<feature type="domain" description="Glycosyltransferase subfamily 4-like N-terminal" evidence="2">
    <location>
        <begin position="13"/>
        <end position="173"/>
    </location>
</feature>